<comment type="caution">
    <text evidence="1">The sequence shown here is derived from an EMBL/GenBank/DDBJ whole genome shotgun (WGS) entry which is preliminary data.</text>
</comment>
<sequence length="91" mass="10227">MLDCQCVMVRVHLLSFPPNRLWNGFIIVPHQASQTEFKAIVCGDQKAEDGSVCFIKLTGCPTIFDDVCILSSLHTFTSDVINIAWIALRMR</sequence>
<dbReference type="EMBL" id="LUGG01000023">
    <property type="protein sequence ID" value="OBZ67874.1"/>
    <property type="molecule type" value="Genomic_DNA"/>
</dbReference>
<name>A0A1C7LYG7_GRIFR</name>
<accession>A0A1C7LYG7</accession>
<dbReference type="Proteomes" id="UP000092993">
    <property type="component" value="Unassembled WGS sequence"/>
</dbReference>
<dbReference type="AlphaFoldDB" id="A0A1C7LYG7"/>
<proteinExistence type="predicted"/>
<organism evidence="1 2">
    <name type="scientific">Grifola frondosa</name>
    <name type="common">Maitake</name>
    <name type="synonym">Polyporus frondosus</name>
    <dbReference type="NCBI Taxonomy" id="5627"/>
    <lineage>
        <taxon>Eukaryota</taxon>
        <taxon>Fungi</taxon>
        <taxon>Dikarya</taxon>
        <taxon>Basidiomycota</taxon>
        <taxon>Agaricomycotina</taxon>
        <taxon>Agaricomycetes</taxon>
        <taxon>Polyporales</taxon>
        <taxon>Grifolaceae</taxon>
        <taxon>Grifola</taxon>
    </lineage>
</organism>
<evidence type="ECO:0000313" key="1">
    <source>
        <dbReference type="EMBL" id="OBZ67874.1"/>
    </source>
</evidence>
<keyword evidence="2" id="KW-1185">Reference proteome</keyword>
<protein>
    <submittedName>
        <fullName evidence="1">Uncharacterized protein</fullName>
    </submittedName>
</protein>
<evidence type="ECO:0000313" key="2">
    <source>
        <dbReference type="Proteomes" id="UP000092993"/>
    </source>
</evidence>
<gene>
    <name evidence="1" type="ORF">A0H81_12136</name>
</gene>
<reference evidence="1 2" key="1">
    <citation type="submission" date="2016-03" db="EMBL/GenBank/DDBJ databases">
        <title>Whole genome sequencing of Grifola frondosa 9006-11.</title>
        <authorList>
            <person name="Min B."/>
            <person name="Park H."/>
            <person name="Kim J.-G."/>
            <person name="Cho H."/>
            <person name="Oh Y.-L."/>
            <person name="Kong W.-S."/>
            <person name="Choi I.-G."/>
        </authorList>
    </citation>
    <scope>NUCLEOTIDE SEQUENCE [LARGE SCALE GENOMIC DNA]</scope>
    <source>
        <strain evidence="1 2">9006-11</strain>
    </source>
</reference>